<reference evidence="1 2" key="1">
    <citation type="submission" date="2024-09" db="EMBL/GenBank/DDBJ databases">
        <title>The Natural Products Discovery Center: Release of the First 8490 Sequenced Strains for Exploring Actinobacteria Biosynthetic Diversity.</title>
        <authorList>
            <person name="Kalkreuter E."/>
            <person name="Kautsar S.A."/>
            <person name="Yang D."/>
            <person name="Bader C.D."/>
            <person name="Teijaro C.N."/>
            <person name="Fluegel L."/>
            <person name="Davis C.M."/>
            <person name="Simpson J.R."/>
            <person name="Lauterbach L."/>
            <person name="Steele A.D."/>
            <person name="Gui C."/>
            <person name="Meng S."/>
            <person name="Li G."/>
            <person name="Viehrig K."/>
            <person name="Ye F."/>
            <person name="Su P."/>
            <person name="Kiefer A.F."/>
            <person name="Nichols A."/>
            <person name="Cepeda A.J."/>
            <person name="Yan W."/>
            <person name="Fan B."/>
            <person name="Jiang Y."/>
            <person name="Adhikari A."/>
            <person name="Zheng C.-J."/>
            <person name="Schuster L."/>
            <person name="Cowan T.M."/>
            <person name="Smanski M.J."/>
            <person name="Chevrette M.G."/>
            <person name="De Carvalho L.P.S."/>
            <person name="Shen B."/>
        </authorList>
    </citation>
    <scope>NUCLEOTIDE SEQUENCE [LARGE SCALE GENOMIC DNA]</scope>
    <source>
        <strain evidence="1 2">NPDC056472</strain>
    </source>
</reference>
<protein>
    <recommendedName>
        <fullName evidence="3">Lipoprotein</fullName>
    </recommendedName>
</protein>
<comment type="caution">
    <text evidence="1">The sequence shown here is derived from an EMBL/GenBank/DDBJ whole genome shotgun (WGS) entry which is preliminary data.</text>
</comment>
<dbReference type="RefSeq" id="WP_386252575.1">
    <property type="nucleotide sequence ID" value="NZ_JBHTRV010000007.1"/>
</dbReference>
<gene>
    <name evidence="1" type="ORF">ACFQ63_12590</name>
</gene>
<evidence type="ECO:0008006" key="3">
    <source>
        <dbReference type="Google" id="ProtNLM"/>
    </source>
</evidence>
<dbReference type="EMBL" id="JBHTRV010000007">
    <property type="protein sequence ID" value="MFE5980537.1"/>
    <property type="molecule type" value="Genomic_DNA"/>
</dbReference>
<accession>A0ABW6ISC9</accession>
<name>A0ABW6ISC9_STRWE</name>
<keyword evidence="2" id="KW-1185">Reference proteome</keyword>
<evidence type="ECO:0000313" key="1">
    <source>
        <dbReference type="EMBL" id="MFE5980537.1"/>
    </source>
</evidence>
<proteinExistence type="predicted"/>
<evidence type="ECO:0000313" key="2">
    <source>
        <dbReference type="Proteomes" id="UP001600424"/>
    </source>
</evidence>
<dbReference type="Proteomes" id="UP001600424">
    <property type="component" value="Unassembled WGS sequence"/>
</dbReference>
<sequence length="70" mass="7181">MRTAGRRIFEMRAARTGCSPGRAQTNGEIFTRRRPVTPAAFTASTALTAGLVTGCGNVDAAAAVNAAKGK</sequence>
<organism evidence="1 2">
    <name type="scientific">Streptomyces wedmorensis</name>
    <dbReference type="NCBI Taxonomy" id="43759"/>
    <lineage>
        <taxon>Bacteria</taxon>
        <taxon>Bacillati</taxon>
        <taxon>Actinomycetota</taxon>
        <taxon>Actinomycetes</taxon>
        <taxon>Kitasatosporales</taxon>
        <taxon>Streptomycetaceae</taxon>
        <taxon>Streptomyces</taxon>
    </lineage>
</organism>